<dbReference type="EMBL" id="JAPJDZ010000306">
    <property type="protein sequence ID" value="MDP5138794.1"/>
    <property type="molecule type" value="Genomic_DNA"/>
</dbReference>
<accession>A0ABT9I5Z5</accession>
<organism evidence="1 2">
    <name type="scientific">Rheinheimera baltica</name>
    <dbReference type="NCBI Taxonomy" id="67576"/>
    <lineage>
        <taxon>Bacteria</taxon>
        <taxon>Pseudomonadati</taxon>
        <taxon>Pseudomonadota</taxon>
        <taxon>Gammaproteobacteria</taxon>
        <taxon>Chromatiales</taxon>
        <taxon>Chromatiaceae</taxon>
        <taxon>Rheinheimera</taxon>
    </lineage>
</organism>
<reference evidence="1 2" key="1">
    <citation type="submission" date="2022-11" db="EMBL/GenBank/DDBJ databases">
        <title>Viruses from the air-sea interface of a natural surface slick.</title>
        <authorList>
            <person name="Rahlff J."/>
            <person name="Holmfeldt K."/>
        </authorList>
    </citation>
    <scope>NUCLEOTIDE SEQUENCE [LARGE SCALE GENOMIC DNA]</scope>
    <source>
        <strain evidence="1 2">SMS4</strain>
    </source>
</reference>
<name>A0ABT9I5Z5_9GAMM</name>
<evidence type="ECO:0000313" key="1">
    <source>
        <dbReference type="EMBL" id="MDP5138794.1"/>
    </source>
</evidence>
<proteinExistence type="predicted"/>
<feature type="non-terminal residue" evidence="1">
    <location>
        <position position="1"/>
    </location>
</feature>
<dbReference type="Proteomes" id="UP001231109">
    <property type="component" value="Unassembled WGS sequence"/>
</dbReference>
<evidence type="ECO:0000313" key="2">
    <source>
        <dbReference type="Proteomes" id="UP001231109"/>
    </source>
</evidence>
<protein>
    <submittedName>
        <fullName evidence="1">Uncharacterized protein</fullName>
    </submittedName>
</protein>
<dbReference type="RefSeq" id="WP_305977886.1">
    <property type="nucleotide sequence ID" value="NZ_JAPJDZ010000306.1"/>
</dbReference>
<comment type="caution">
    <text evidence="1">The sequence shown here is derived from an EMBL/GenBank/DDBJ whole genome shotgun (WGS) entry which is preliminary data.</text>
</comment>
<keyword evidence="2" id="KW-1185">Reference proteome</keyword>
<sequence>EPFNLVYFACSKGERGQRVVNLLNESIKLKSQQVAYQQLVLKSITEQNQPQALHIWLQALQLVP</sequence>
<gene>
    <name evidence="1" type="ORF">ORJ04_22875</name>
</gene>